<accession>B0E3G9</accession>
<organism evidence="2">
    <name type="scientific">Laccaria bicolor (strain S238N-H82 / ATCC MYA-4686)</name>
    <name type="common">Bicoloured deceiver</name>
    <name type="synonym">Laccaria laccata var. bicolor</name>
    <dbReference type="NCBI Taxonomy" id="486041"/>
    <lineage>
        <taxon>Eukaryota</taxon>
        <taxon>Fungi</taxon>
        <taxon>Dikarya</taxon>
        <taxon>Basidiomycota</taxon>
        <taxon>Agaricomycotina</taxon>
        <taxon>Agaricomycetes</taxon>
        <taxon>Agaricomycetidae</taxon>
        <taxon>Agaricales</taxon>
        <taxon>Agaricineae</taxon>
        <taxon>Hydnangiaceae</taxon>
        <taxon>Laccaria</taxon>
    </lineage>
</organism>
<dbReference type="AlphaFoldDB" id="B0E3G9"/>
<keyword evidence="2" id="KW-1185">Reference proteome</keyword>
<proteinExistence type="predicted"/>
<dbReference type="KEGG" id="lbc:LACBIDRAFT_298800"/>
<dbReference type="Proteomes" id="UP000001194">
    <property type="component" value="Unassembled WGS sequence"/>
</dbReference>
<dbReference type="HOGENOM" id="CLU_1917417_0_0_1"/>
<protein>
    <submittedName>
        <fullName evidence="1">Predicted protein</fullName>
    </submittedName>
</protein>
<name>B0E3G9_LACBS</name>
<dbReference type="InParanoid" id="B0E3G9"/>
<gene>
    <name evidence="1" type="ORF">LACBIDRAFT_298800</name>
</gene>
<dbReference type="GeneID" id="6086393"/>
<reference evidence="1 2" key="1">
    <citation type="journal article" date="2008" name="Nature">
        <title>The genome of Laccaria bicolor provides insights into mycorrhizal symbiosis.</title>
        <authorList>
            <person name="Martin F."/>
            <person name="Aerts A."/>
            <person name="Ahren D."/>
            <person name="Brun A."/>
            <person name="Danchin E.G.J."/>
            <person name="Duchaussoy F."/>
            <person name="Gibon J."/>
            <person name="Kohler A."/>
            <person name="Lindquist E."/>
            <person name="Pereda V."/>
            <person name="Salamov A."/>
            <person name="Shapiro H.J."/>
            <person name="Wuyts J."/>
            <person name="Blaudez D."/>
            <person name="Buee M."/>
            <person name="Brokstein P."/>
            <person name="Canbaeck B."/>
            <person name="Cohen D."/>
            <person name="Courty P.E."/>
            <person name="Coutinho P.M."/>
            <person name="Delaruelle C."/>
            <person name="Detter J.C."/>
            <person name="Deveau A."/>
            <person name="DiFazio S."/>
            <person name="Duplessis S."/>
            <person name="Fraissinet-Tachet L."/>
            <person name="Lucic E."/>
            <person name="Frey-Klett P."/>
            <person name="Fourrey C."/>
            <person name="Feussner I."/>
            <person name="Gay G."/>
            <person name="Grimwood J."/>
            <person name="Hoegger P.J."/>
            <person name="Jain P."/>
            <person name="Kilaru S."/>
            <person name="Labbe J."/>
            <person name="Lin Y.C."/>
            <person name="Legue V."/>
            <person name="Le Tacon F."/>
            <person name="Marmeisse R."/>
            <person name="Melayah D."/>
            <person name="Montanini B."/>
            <person name="Muratet M."/>
            <person name="Nehls U."/>
            <person name="Niculita-Hirzel H."/>
            <person name="Oudot-Le Secq M.P."/>
            <person name="Peter M."/>
            <person name="Quesneville H."/>
            <person name="Rajashekar B."/>
            <person name="Reich M."/>
            <person name="Rouhier N."/>
            <person name="Schmutz J."/>
            <person name="Yin T."/>
            <person name="Chalot M."/>
            <person name="Henrissat B."/>
            <person name="Kuees U."/>
            <person name="Lucas S."/>
            <person name="Van de Peer Y."/>
            <person name="Podila G.K."/>
            <person name="Polle A."/>
            <person name="Pukkila P.J."/>
            <person name="Richardson P.M."/>
            <person name="Rouze P."/>
            <person name="Sanders I.R."/>
            <person name="Stajich J.E."/>
            <person name="Tunlid A."/>
            <person name="Tuskan G."/>
            <person name="Grigoriev I.V."/>
        </authorList>
    </citation>
    <scope>NUCLEOTIDE SEQUENCE [LARGE SCALE GENOMIC DNA]</scope>
    <source>
        <strain evidence="2">S238N-H82 / ATCC MYA-4686</strain>
    </source>
</reference>
<dbReference type="EMBL" id="DS547232">
    <property type="protein sequence ID" value="EDQ98610.1"/>
    <property type="molecule type" value="Genomic_DNA"/>
</dbReference>
<dbReference type="RefSeq" id="XP_001890737.1">
    <property type="nucleotide sequence ID" value="XM_001890702.1"/>
</dbReference>
<evidence type="ECO:0000313" key="1">
    <source>
        <dbReference type="EMBL" id="EDQ98610.1"/>
    </source>
</evidence>
<evidence type="ECO:0000313" key="2">
    <source>
        <dbReference type="Proteomes" id="UP000001194"/>
    </source>
</evidence>
<sequence length="132" mass="15083">MCQKPKEKVNCQYCNLPFNTRSIGAHQTSCRRKHENDLSDKAYEKKLRKQEKRSERDGLILRGRETIMQTSHQLLDIEALNQPDESSGSRSVMVTGIDSEPAPIEIEDSPPLFSTVGNPEPCMSYSIISWYH</sequence>